<dbReference type="GO" id="GO:0000298">
    <property type="term" value="F:endopolyphosphatase activity"/>
    <property type="evidence" value="ECO:0007669"/>
    <property type="project" value="TreeGrafter"/>
</dbReference>
<gene>
    <name evidence="6" type="ORF">GL284_08280</name>
</gene>
<evidence type="ECO:0000259" key="5">
    <source>
        <dbReference type="PROSITE" id="PS51462"/>
    </source>
</evidence>
<evidence type="ECO:0000313" key="6">
    <source>
        <dbReference type="EMBL" id="MTH64266.1"/>
    </source>
</evidence>
<keyword evidence="3" id="KW-0378">Hydrolase</keyword>
<dbReference type="InterPro" id="IPR015797">
    <property type="entry name" value="NUDIX_hydrolase-like_dom_sf"/>
</dbReference>
<evidence type="ECO:0000256" key="2">
    <source>
        <dbReference type="ARBA" id="ARBA00022723"/>
    </source>
</evidence>
<dbReference type="GO" id="GO:0005737">
    <property type="term" value="C:cytoplasm"/>
    <property type="evidence" value="ECO:0007669"/>
    <property type="project" value="TreeGrafter"/>
</dbReference>
<protein>
    <submittedName>
        <fullName evidence="6">NUDIX domain-containing protein</fullName>
    </submittedName>
</protein>
<dbReference type="GO" id="GO:0034431">
    <property type="term" value="F:bis(5'-adenosyl)-hexaphosphatase activity"/>
    <property type="evidence" value="ECO:0007669"/>
    <property type="project" value="TreeGrafter"/>
</dbReference>
<feature type="domain" description="Nudix hydrolase" evidence="5">
    <location>
        <begin position="33"/>
        <end position="163"/>
    </location>
</feature>
<dbReference type="Pfam" id="PF00293">
    <property type="entry name" value="NUDIX"/>
    <property type="match status" value="1"/>
</dbReference>
<dbReference type="InterPro" id="IPR047198">
    <property type="entry name" value="DDP-like_NUDIX"/>
</dbReference>
<dbReference type="GO" id="GO:0046872">
    <property type="term" value="F:metal ion binding"/>
    <property type="evidence" value="ECO:0007669"/>
    <property type="project" value="UniProtKB-KW"/>
</dbReference>
<dbReference type="GO" id="GO:0034432">
    <property type="term" value="F:bis(5'-adenosyl)-pentaphosphatase activity"/>
    <property type="evidence" value="ECO:0007669"/>
    <property type="project" value="TreeGrafter"/>
</dbReference>
<evidence type="ECO:0000256" key="1">
    <source>
        <dbReference type="ARBA" id="ARBA00001946"/>
    </source>
</evidence>
<dbReference type="GO" id="GO:1901911">
    <property type="term" value="P:adenosine 5'-(hexahydrogen pentaphosphate) catabolic process"/>
    <property type="evidence" value="ECO:0007669"/>
    <property type="project" value="TreeGrafter"/>
</dbReference>
<keyword evidence="7" id="KW-1185">Reference proteome</keyword>
<dbReference type="AlphaFoldDB" id="A0A6L6IUT8"/>
<proteinExistence type="predicted"/>
<sequence>MNASFSTFLYELLDFRVPKKLLNFLKKDLSPPPPKRQVAALCRHSENGDVLLITSRDSGRWVVPKGWPMQGRSMAEAARREAWEEAGVRGTIGKDHIGTYHYAKMLPKGILVPLEVQVFLMSVEKLSKGFPEQGQRRRGWFAPHVAASMVEEEGLKQILLQLES</sequence>
<keyword evidence="4" id="KW-0460">Magnesium</keyword>
<dbReference type="GO" id="GO:1901909">
    <property type="term" value="P:diadenosine hexaphosphate catabolic process"/>
    <property type="evidence" value="ECO:0007669"/>
    <property type="project" value="TreeGrafter"/>
</dbReference>
<organism evidence="6 7">
    <name type="scientific">Paracoccus shanxieyensis</name>
    <dbReference type="NCBI Taxonomy" id="2675752"/>
    <lineage>
        <taxon>Bacteria</taxon>
        <taxon>Pseudomonadati</taxon>
        <taxon>Pseudomonadota</taxon>
        <taxon>Alphaproteobacteria</taxon>
        <taxon>Rhodobacterales</taxon>
        <taxon>Paracoccaceae</taxon>
        <taxon>Paracoccus</taxon>
    </lineage>
</organism>
<comment type="cofactor">
    <cofactor evidence="1">
        <name>Mg(2+)</name>
        <dbReference type="ChEBI" id="CHEBI:18420"/>
    </cofactor>
</comment>
<dbReference type="GO" id="GO:0071543">
    <property type="term" value="P:diphosphoinositol polyphosphate metabolic process"/>
    <property type="evidence" value="ECO:0007669"/>
    <property type="project" value="TreeGrafter"/>
</dbReference>
<evidence type="ECO:0000256" key="3">
    <source>
        <dbReference type="ARBA" id="ARBA00022801"/>
    </source>
</evidence>
<comment type="caution">
    <text evidence="6">The sequence shown here is derived from an EMBL/GenBank/DDBJ whole genome shotgun (WGS) entry which is preliminary data.</text>
</comment>
<dbReference type="CDD" id="cd04666">
    <property type="entry name" value="NUDIX_DIPP2_like_Nudt4"/>
    <property type="match status" value="1"/>
</dbReference>
<dbReference type="Proteomes" id="UP000478740">
    <property type="component" value="Unassembled WGS sequence"/>
</dbReference>
<keyword evidence="2" id="KW-0479">Metal-binding</keyword>
<dbReference type="GO" id="GO:1901907">
    <property type="term" value="P:diadenosine pentaphosphate catabolic process"/>
    <property type="evidence" value="ECO:0007669"/>
    <property type="project" value="TreeGrafter"/>
</dbReference>
<accession>A0A6L6IUT8</accession>
<dbReference type="PANTHER" id="PTHR12629:SF0">
    <property type="entry name" value="DIPHOSPHOINOSITOL-POLYPHOSPHATE DIPHOSPHATASE"/>
    <property type="match status" value="1"/>
</dbReference>
<dbReference type="PROSITE" id="PS51462">
    <property type="entry name" value="NUDIX"/>
    <property type="match status" value="1"/>
</dbReference>
<dbReference type="SUPFAM" id="SSF55811">
    <property type="entry name" value="Nudix"/>
    <property type="match status" value="1"/>
</dbReference>
<evidence type="ECO:0000313" key="7">
    <source>
        <dbReference type="Proteomes" id="UP000478740"/>
    </source>
</evidence>
<dbReference type="PANTHER" id="PTHR12629">
    <property type="entry name" value="DIPHOSPHOINOSITOL POLYPHOSPHATE PHOSPHOHYDROLASE"/>
    <property type="match status" value="1"/>
</dbReference>
<name>A0A6L6IUT8_9RHOB</name>
<dbReference type="Gene3D" id="3.90.79.10">
    <property type="entry name" value="Nucleoside Triphosphate Pyrophosphohydrolase"/>
    <property type="match status" value="1"/>
</dbReference>
<dbReference type="InterPro" id="IPR000086">
    <property type="entry name" value="NUDIX_hydrolase_dom"/>
</dbReference>
<dbReference type="GO" id="GO:0008486">
    <property type="term" value="F:diphosphoinositol-polyphosphate diphosphatase activity"/>
    <property type="evidence" value="ECO:0007669"/>
    <property type="project" value="TreeGrafter"/>
</dbReference>
<reference evidence="6 7" key="1">
    <citation type="submission" date="2019-11" db="EMBL/GenBank/DDBJ databases">
        <authorList>
            <person name="Dong K."/>
        </authorList>
    </citation>
    <scope>NUCLEOTIDE SEQUENCE [LARGE SCALE GENOMIC DNA]</scope>
    <source>
        <strain evidence="6 7">DK608</strain>
    </source>
</reference>
<dbReference type="EMBL" id="WMII01000006">
    <property type="protein sequence ID" value="MTH64266.1"/>
    <property type="molecule type" value="Genomic_DNA"/>
</dbReference>
<evidence type="ECO:0000256" key="4">
    <source>
        <dbReference type="ARBA" id="ARBA00022842"/>
    </source>
</evidence>